<dbReference type="PANTHER" id="PTHR43798">
    <property type="entry name" value="MONOACYLGLYCEROL LIPASE"/>
    <property type="match status" value="1"/>
</dbReference>
<accession>A0ABP9KNI5</accession>
<organism evidence="2 3">
    <name type="scientific">Nocardia callitridis</name>
    <dbReference type="NCBI Taxonomy" id="648753"/>
    <lineage>
        <taxon>Bacteria</taxon>
        <taxon>Bacillati</taxon>
        <taxon>Actinomycetota</taxon>
        <taxon>Actinomycetes</taxon>
        <taxon>Mycobacteriales</taxon>
        <taxon>Nocardiaceae</taxon>
        <taxon>Nocardia</taxon>
    </lineage>
</organism>
<evidence type="ECO:0000313" key="2">
    <source>
        <dbReference type="EMBL" id="GAA5060314.1"/>
    </source>
</evidence>
<sequence length="277" mass="29976">MAITRPSNTFREVQRADGTAIRYTVSGPPNGATTLVLIHGWACDRTYFDAVTDLLSPDYRVIAVDLAEHGESRSPRTEWTIREFAMDVAAALTSESAHDVVAVGHSMGGAVAVELARLHPDTVSRVVALDALHYLFLFPALDDVAAAAVIAPFHEDFPAAVRAMVAAGSPPDTDPALQDGYFDKMVTVRQPGGVLSLEALVHWDMEAALREVTQPVTVFAVRAMLTQEAIDRYGDRMRITPIDLGSHHFPVESPGATAGLLTDLLSRPWPHPPEHPS</sequence>
<reference evidence="3" key="1">
    <citation type="journal article" date="2019" name="Int. J. Syst. Evol. Microbiol.">
        <title>The Global Catalogue of Microorganisms (GCM) 10K type strain sequencing project: providing services to taxonomists for standard genome sequencing and annotation.</title>
        <authorList>
            <consortium name="The Broad Institute Genomics Platform"/>
            <consortium name="The Broad Institute Genome Sequencing Center for Infectious Disease"/>
            <person name="Wu L."/>
            <person name="Ma J."/>
        </authorList>
    </citation>
    <scope>NUCLEOTIDE SEQUENCE [LARGE SCALE GENOMIC DNA]</scope>
    <source>
        <strain evidence="3">JCM 18298</strain>
    </source>
</reference>
<dbReference type="Gene3D" id="3.40.50.1820">
    <property type="entry name" value="alpha/beta hydrolase"/>
    <property type="match status" value="1"/>
</dbReference>
<evidence type="ECO:0000313" key="3">
    <source>
        <dbReference type="Proteomes" id="UP001500603"/>
    </source>
</evidence>
<dbReference type="PANTHER" id="PTHR43798:SF33">
    <property type="entry name" value="HYDROLASE, PUTATIVE (AFU_ORTHOLOGUE AFUA_2G14860)-RELATED"/>
    <property type="match status" value="1"/>
</dbReference>
<protein>
    <submittedName>
        <fullName evidence="2">Alpha/beta hydrolase</fullName>
    </submittedName>
</protein>
<keyword evidence="3" id="KW-1185">Reference proteome</keyword>
<dbReference type="RefSeq" id="WP_345497233.1">
    <property type="nucleotide sequence ID" value="NZ_BAABJM010000004.1"/>
</dbReference>
<dbReference type="InterPro" id="IPR029058">
    <property type="entry name" value="AB_hydrolase_fold"/>
</dbReference>
<name>A0ABP9KNI5_9NOCA</name>
<dbReference type="Pfam" id="PF12697">
    <property type="entry name" value="Abhydrolase_6"/>
    <property type="match status" value="1"/>
</dbReference>
<comment type="caution">
    <text evidence="2">The sequence shown here is derived from an EMBL/GenBank/DDBJ whole genome shotgun (WGS) entry which is preliminary data.</text>
</comment>
<proteinExistence type="predicted"/>
<dbReference type="EMBL" id="BAABJM010000004">
    <property type="protein sequence ID" value="GAA5060314.1"/>
    <property type="molecule type" value="Genomic_DNA"/>
</dbReference>
<dbReference type="GO" id="GO:0016787">
    <property type="term" value="F:hydrolase activity"/>
    <property type="evidence" value="ECO:0007669"/>
    <property type="project" value="UniProtKB-KW"/>
</dbReference>
<dbReference type="PRINTS" id="PR00111">
    <property type="entry name" value="ABHYDROLASE"/>
</dbReference>
<gene>
    <name evidence="2" type="ORF">GCM10023318_41590</name>
</gene>
<feature type="domain" description="AB hydrolase-1" evidence="1">
    <location>
        <begin position="35"/>
        <end position="258"/>
    </location>
</feature>
<keyword evidence="2" id="KW-0378">Hydrolase</keyword>
<dbReference type="Proteomes" id="UP001500603">
    <property type="component" value="Unassembled WGS sequence"/>
</dbReference>
<dbReference type="SUPFAM" id="SSF53474">
    <property type="entry name" value="alpha/beta-Hydrolases"/>
    <property type="match status" value="1"/>
</dbReference>
<evidence type="ECO:0000259" key="1">
    <source>
        <dbReference type="Pfam" id="PF12697"/>
    </source>
</evidence>
<dbReference type="InterPro" id="IPR000073">
    <property type="entry name" value="AB_hydrolase_1"/>
</dbReference>
<dbReference type="InterPro" id="IPR050266">
    <property type="entry name" value="AB_hydrolase_sf"/>
</dbReference>